<dbReference type="InterPro" id="IPR004484">
    <property type="entry name" value="CbiA/CobB_synth"/>
</dbReference>
<evidence type="ECO:0000313" key="10">
    <source>
        <dbReference type="EMBL" id="MCD5313376.1"/>
    </source>
</evidence>
<dbReference type="Gene3D" id="3.40.50.880">
    <property type="match status" value="1"/>
</dbReference>
<comment type="function">
    <text evidence="7">Catalyzes the ATP-dependent amidation of the two carboxylate groups at positions a and c of hydrogenobyrinate, using either L-glutamine or ammonia as the nitrogen source.</text>
</comment>
<comment type="cofactor">
    <cofactor evidence="1 7">
        <name>Mg(2+)</name>
        <dbReference type="ChEBI" id="CHEBI:18420"/>
    </cofactor>
</comment>
<comment type="caution">
    <text evidence="10">The sequence shown here is derived from an EMBL/GenBank/DDBJ whole genome shotgun (WGS) entry which is preliminary data.</text>
</comment>
<dbReference type="InterPro" id="IPR029062">
    <property type="entry name" value="Class_I_gatase-like"/>
</dbReference>
<name>A0A9X1SV92_9ACTN</name>
<evidence type="ECO:0000256" key="4">
    <source>
        <dbReference type="ARBA" id="ARBA00022840"/>
    </source>
</evidence>
<comment type="miscellaneous">
    <text evidence="7">The a and c carboxylates of hydrogenobyrinate are activated for nucleophilic attack via formation of a phosphorylated intermediate by ATP. CobB catalyzes first the amidation of the c-carboxylate, and then that of the a-carboxylate.</text>
</comment>
<evidence type="ECO:0000259" key="8">
    <source>
        <dbReference type="Pfam" id="PF01656"/>
    </source>
</evidence>
<gene>
    <name evidence="7" type="primary">cobB</name>
    <name evidence="10" type="ORF">LR394_20920</name>
</gene>
<protein>
    <recommendedName>
        <fullName evidence="7">Hydrogenobyrinate a,c-diamide synthase</fullName>
        <ecNumber evidence="7">6.3.5.9</ecNumber>
    </recommendedName>
    <alternativeName>
        <fullName evidence="7">Hydrogenobyrinic acid a,c-diamide synthase</fullName>
    </alternativeName>
</protein>
<dbReference type="RefSeq" id="WP_231444500.1">
    <property type="nucleotide sequence ID" value="NZ_JAJOMB010000011.1"/>
</dbReference>
<dbReference type="SUPFAM" id="SSF52540">
    <property type="entry name" value="P-loop containing nucleoside triphosphate hydrolases"/>
    <property type="match status" value="1"/>
</dbReference>
<keyword evidence="2 7" id="KW-0436">Ligase</keyword>
<feature type="domain" description="CobB/CobQ-like glutamine amidotransferase" evidence="9">
    <location>
        <begin position="282"/>
        <end position="459"/>
    </location>
</feature>
<dbReference type="InterPro" id="IPR011698">
    <property type="entry name" value="GATase_3"/>
</dbReference>
<sequence>MTARIVVAAPASGHGKTSVATGLLAAFAARGLTVSPHKVGPDYIDPGYHALAAGRPGRTLDPWLVGEERLIPLFKHASAATDLAVIEGVMGLYDGAAGRGEFASTAHVARTLDAPVLLVVDSTAMGRSVAALVKGFAGFDPRIRVGGVILNRVGSDRHEMILRLALEELGIPVLGAIRRHDALATPSRHLGLVPAAERSQEAVDVVRGLGAVVADAVDLDAVLALARSAPELPGPAWNAADEIEAARKTTVVAETGDLWPEKKGRRSGTGFGRPVVAMAGGAAFTFSYAETAELLTAAGADVVTFDPRKDERLPEGTSGLVIGGGFPEIYAEELSANRPLRIAVAAQAKAQAPIVAECAGLLYLARSLDDREMCGVLDTDASMTGRLTLGYREATAMSDSVLATAGATVRGHEFHRTACRPGTGVTPAWEWTAPDGSRQREGFVEGSVHASYLHLHWASMPGAALRLTEAARLNVARISTGAPGRGREVKA</sequence>
<evidence type="ECO:0000256" key="3">
    <source>
        <dbReference type="ARBA" id="ARBA00022741"/>
    </source>
</evidence>
<proteinExistence type="inferred from homology"/>
<dbReference type="GO" id="GO:0042242">
    <property type="term" value="F:cobyrinic acid a,c-diamide synthase activity"/>
    <property type="evidence" value="ECO:0007669"/>
    <property type="project" value="InterPro"/>
</dbReference>
<keyword evidence="4 7" id="KW-0067">ATP-binding</keyword>
<evidence type="ECO:0000256" key="5">
    <source>
        <dbReference type="ARBA" id="ARBA00022842"/>
    </source>
</evidence>
<dbReference type="GO" id="GO:0005524">
    <property type="term" value="F:ATP binding"/>
    <property type="evidence" value="ECO:0007669"/>
    <property type="project" value="UniProtKB-UniRule"/>
</dbReference>
<keyword evidence="5 7" id="KW-0460">Magnesium</keyword>
<dbReference type="AlphaFoldDB" id="A0A9X1SV92"/>
<dbReference type="CDD" id="cd03130">
    <property type="entry name" value="GATase1_CobB"/>
    <property type="match status" value="1"/>
</dbReference>
<dbReference type="GO" id="GO:0043802">
    <property type="term" value="F:hydrogenobyrinic acid a,c-diamide synthase (glutamine-hydrolysing) activity"/>
    <property type="evidence" value="ECO:0007669"/>
    <property type="project" value="UniProtKB-UniRule"/>
</dbReference>
<dbReference type="InterPro" id="IPR027417">
    <property type="entry name" value="P-loop_NTPase"/>
</dbReference>
<dbReference type="Pfam" id="PF01656">
    <property type="entry name" value="CbiA"/>
    <property type="match status" value="1"/>
</dbReference>
<evidence type="ECO:0000256" key="6">
    <source>
        <dbReference type="ARBA" id="ARBA00022962"/>
    </source>
</evidence>
<accession>A0A9X1SV92</accession>
<organism evidence="10 11">
    <name type="scientific">Kineosporia babensis</name>
    <dbReference type="NCBI Taxonomy" id="499548"/>
    <lineage>
        <taxon>Bacteria</taxon>
        <taxon>Bacillati</taxon>
        <taxon>Actinomycetota</taxon>
        <taxon>Actinomycetes</taxon>
        <taxon>Kineosporiales</taxon>
        <taxon>Kineosporiaceae</taxon>
        <taxon>Kineosporia</taxon>
    </lineage>
</organism>
<keyword evidence="7" id="KW-0169">Cobalamin biosynthesis</keyword>
<keyword evidence="11" id="KW-1185">Reference proteome</keyword>
<dbReference type="PANTHER" id="PTHR43873">
    <property type="entry name" value="COBYRINATE A,C-DIAMIDE SYNTHASE"/>
    <property type="match status" value="1"/>
</dbReference>
<evidence type="ECO:0000256" key="1">
    <source>
        <dbReference type="ARBA" id="ARBA00001946"/>
    </source>
</evidence>
<comment type="similarity">
    <text evidence="7">Belongs to the CobB/CbiA family.</text>
</comment>
<dbReference type="HAMAP" id="MF_00027">
    <property type="entry name" value="CobB_CbiA"/>
    <property type="match status" value="1"/>
</dbReference>
<evidence type="ECO:0000256" key="7">
    <source>
        <dbReference type="HAMAP-Rule" id="MF_00027"/>
    </source>
</evidence>
<comment type="domain">
    <text evidence="7">Comprises of two domains. The C-terminal domain contains the binding site for glutamine and catalyzes the hydrolysis of this substrate to glutamate and ammonia. The N-terminal domain is anticipated to bind ATP and hydrogenobyrinate and catalyzes the ultimate synthesis of the diamide product. The ammonia produced via the glutaminase domain is probably translocated to the adjacent domain via a molecular tunnel, where it reacts with an activated intermediate.</text>
</comment>
<comment type="pathway">
    <text evidence="7">Cofactor biosynthesis; adenosylcobalamin biosynthesis; cob(II)yrinate a,c-diamide from precorrin-2 (aerobic route): step 9/10.</text>
</comment>
<dbReference type="GO" id="GO:0009236">
    <property type="term" value="P:cobalamin biosynthetic process"/>
    <property type="evidence" value="ECO:0007669"/>
    <property type="project" value="UniProtKB-UniRule"/>
</dbReference>
<dbReference type="NCBIfam" id="NF002204">
    <property type="entry name" value="PRK01077.1"/>
    <property type="match status" value="1"/>
</dbReference>
<keyword evidence="6 7" id="KW-0315">Glutamine amidotransferase</keyword>
<feature type="active site" description="Nucleophile" evidence="7">
    <location>
        <position position="358"/>
    </location>
</feature>
<dbReference type="EMBL" id="JAJOMB010000011">
    <property type="protein sequence ID" value="MCD5313376.1"/>
    <property type="molecule type" value="Genomic_DNA"/>
</dbReference>
<evidence type="ECO:0000259" key="9">
    <source>
        <dbReference type="Pfam" id="PF07685"/>
    </source>
</evidence>
<keyword evidence="3 7" id="KW-0547">Nucleotide-binding</keyword>
<dbReference type="Gene3D" id="3.40.50.300">
    <property type="entry name" value="P-loop containing nucleotide triphosphate hydrolases"/>
    <property type="match status" value="1"/>
</dbReference>
<dbReference type="PANTHER" id="PTHR43873:SF1">
    <property type="entry name" value="COBYRINATE A,C-DIAMIDE SYNTHASE"/>
    <property type="match status" value="1"/>
</dbReference>
<reference evidence="10" key="1">
    <citation type="submission" date="2021-11" db="EMBL/GenBank/DDBJ databases">
        <title>Streptomyces corallinus and Kineosporia corallina sp. nov., two new coral-derived marine actinobacteria.</title>
        <authorList>
            <person name="Buangrab K."/>
            <person name="Sutthacheep M."/>
            <person name="Yeemin T."/>
            <person name="Harunari E."/>
            <person name="Igarashi Y."/>
            <person name="Sripreechasak P."/>
            <person name="Kanchanasin P."/>
            <person name="Tanasupawat S."/>
            <person name="Phongsopitanun W."/>
        </authorList>
    </citation>
    <scope>NUCLEOTIDE SEQUENCE</scope>
    <source>
        <strain evidence="10">JCM 31032</strain>
    </source>
</reference>
<dbReference type="PROSITE" id="PS51274">
    <property type="entry name" value="GATASE_COBBQ"/>
    <property type="match status" value="1"/>
</dbReference>
<feature type="site" description="Increases nucleophilicity of active site Cys" evidence="7">
    <location>
        <position position="454"/>
    </location>
</feature>
<evidence type="ECO:0000313" key="11">
    <source>
        <dbReference type="Proteomes" id="UP001138997"/>
    </source>
</evidence>
<dbReference type="Pfam" id="PF07685">
    <property type="entry name" value="GATase_3"/>
    <property type="match status" value="1"/>
</dbReference>
<feature type="domain" description="CobQ/CobB/MinD/ParA nucleotide binding" evidence="8">
    <location>
        <begin position="5"/>
        <end position="189"/>
    </location>
</feature>
<dbReference type="SUPFAM" id="SSF52317">
    <property type="entry name" value="Class I glutamine amidotransferase-like"/>
    <property type="match status" value="1"/>
</dbReference>
<dbReference type="InterPro" id="IPR002586">
    <property type="entry name" value="CobQ/CobB/MinD/ParA_Nub-bd_dom"/>
</dbReference>
<comment type="catalytic activity">
    <reaction evidence="7">
        <text>hydrogenobyrinate + 2 L-glutamine + 2 ATP + 2 H2O = hydrogenobyrinate a,c-diamide + 2 L-glutamate + 2 ADP + 2 phosphate + 2 H(+)</text>
        <dbReference type="Rhea" id="RHEA:12544"/>
        <dbReference type="ChEBI" id="CHEBI:15377"/>
        <dbReference type="ChEBI" id="CHEBI:15378"/>
        <dbReference type="ChEBI" id="CHEBI:29985"/>
        <dbReference type="ChEBI" id="CHEBI:30616"/>
        <dbReference type="ChEBI" id="CHEBI:43474"/>
        <dbReference type="ChEBI" id="CHEBI:58359"/>
        <dbReference type="ChEBI" id="CHEBI:77873"/>
        <dbReference type="ChEBI" id="CHEBI:77874"/>
        <dbReference type="ChEBI" id="CHEBI:456216"/>
        <dbReference type="EC" id="6.3.5.9"/>
    </reaction>
</comment>
<evidence type="ECO:0000256" key="2">
    <source>
        <dbReference type="ARBA" id="ARBA00022598"/>
    </source>
</evidence>
<dbReference type="CDD" id="cd05388">
    <property type="entry name" value="CobB_N"/>
    <property type="match status" value="1"/>
</dbReference>
<dbReference type="Proteomes" id="UP001138997">
    <property type="component" value="Unassembled WGS sequence"/>
</dbReference>
<dbReference type="EC" id="6.3.5.9" evidence="7"/>